<evidence type="ECO:0008006" key="16">
    <source>
        <dbReference type="Google" id="ProtNLM"/>
    </source>
</evidence>
<evidence type="ECO:0000313" key="14">
    <source>
        <dbReference type="EMBL" id="KAH6682351.1"/>
    </source>
</evidence>
<evidence type="ECO:0000256" key="1">
    <source>
        <dbReference type="ARBA" id="ARBA00003389"/>
    </source>
</evidence>
<evidence type="ECO:0000256" key="11">
    <source>
        <dbReference type="ARBA" id="ARBA00023180"/>
    </source>
</evidence>
<evidence type="ECO:0000256" key="7">
    <source>
        <dbReference type="ARBA" id="ARBA00022729"/>
    </source>
</evidence>
<evidence type="ECO:0000256" key="12">
    <source>
        <dbReference type="ARBA" id="ARBA00023242"/>
    </source>
</evidence>
<keyword evidence="15" id="KW-1185">Reference proteome</keyword>
<evidence type="ECO:0000256" key="9">
    <source>
        <dbReference type="ARBA" id="ARBA00022989"/>
    </source>
</evidence>
<dbReference type="EMBL" id="JAGSXJ010000018">
    <property type="protein sequence ID" value="KAH6682351.1"/>
    <property type="molecule type" value="Genomic_DNA"/>
</dbReference>
<evidence type="ECO:0000256" key="4">
    <source>
        <dbReference type="ARBA" id="ARBA00010473"/>
    </source>
</evidence>
<evidence type="ECO:0000256" key="5">
    <source>
        <dbReference type="ARBA" id="ARBA00022459"/>
    </source>
</evidence>
<keyword evidence="11" id="KW-0325">Glycoprotein</keyword>
<keyword evidence="7 13" id="KW-0732">Signal</keyword>
<dbReference type="GO" id="GO:0031965">
    <property type="term" value="C:nuclear membrane"/>
    <property type="evidence" value="ECO:0007669"/>
    <property type="project" value="UniProtKB-SubCell"/>
</dbReference>
<comment type="similarity">
    <text evidence="4">Belongs to the KAR5 family.</text>
</comment>
<dbReference type="PANTHER" id="PTHR28012">
    <property type="entry name" value="NUCLEAR FUSION PROTEIN KAR5"/>
    <property type="match status" value="1"/>
</dbReference>
<dbReference type="PANTHER" id="PTHR28012:SF1">
    <property type="entry name" value="NUCLEAR FUSION PROTEIN KAR5"/>
    <property type="match status" value="1"/>
</dbReference>
<feature type="signal peptide" evidence="13">
    <location>
        <begin position="1"/>
        <end position="25"/>
    </location>
</feature>
<evidence type="ECO:0000256" key="8">
    <source>
        <dbReference type="ARBA" id="ARBA00022824"/>
    </source>
</evidence>
<comment type="caution">
    <text evidence="14">The sequence shown here is derived from an EMBL/GenBank/DDBJ whole genome shotgun (WGS) entry which is preliminary data.</text>
</comment>
<evidence type="ECO:0000256" key="13">
    <source>
        <dbReference type="SAM" id="SignalP"/>
    </source>
</evidence>
<organism evidence="14 15">
    <name type="scientific">Plectosphaerella plurivora</name>
    <dbReference type="NCBI Taxonomy" id="936078"/>
    <lineage>
        <taxon>Eukaryota</taxon>
        <taxon>Fungi</taxon>
        <taxon>Dikarya</taxon>
        <taxon>Ascomycota</taxon>
        <taxon>Pezizomycotina</taxon>
        <taxon>Sordariomycetes</taxon>
        <taxon>Hypocreomycetidae</taxon>
        <taxon>Glomerellales</taxon>
        <taxon>Plectosphaerellaceae</taxon>
        <taxon>Plectosphaerella</taxon>
    </lineage>
</organism>
<sequence length="511" mass="56140">MQPLTWTTVLGALLTFLSWPRQCSAFSWGGDARRAIPSPADEPFFDSSASLHQNSRLPNIYAVAMHELQELQSEPLCHRIAARLLVNNCQLLDGKDEATVLTGSGRQVRDFVDAYAASLAICDLQRGNFVIPHACAKFREEALAAVTDSKEARLHVTTREIDSCLTSLGKSDSAWNTWVSYRHKALRFCEAARADNEKAQSIRLYERLTGVLSHLTEGVEKELEQYLRSVETRVGDALGNLNDLESHVGQLRDGLGELEDIISNNLHGALRDSADSATHGLQDARSLQHLVNLLMQTVLENNAAVSASHELAVQSMSQKTEQDMMVVMSALAAVAHSTSTLQNEMAQFHTQSTELAQRQDHLASGLDRLLSAADNLSGRLEHHANIVDQAQDRSEKLLDTLEEASVSAKTAKGSMMRQSGWTTWWPYVLCPTASLVMGSYGLPPSAFRNLGLIALGELAGVVVSIAPTISLDSSTFQPTPPQFDNTTMSFHVWDEPFSMLASDNGLRYIRK</sequence>
<dbReference type="GO" id="GO:0005789">
    <property type="term" value="C:endoplasmic reticulum membrane"/>
    <property type="evidence" value="ECO:0007669"/>
    <property type="project" value="UniProtKB-SubCell"/>
</dbReference>
<evidence type="ECO:0000256" key="2">
    <source>
        <dbReference type="ARBA" id="ARBA00004126"/>
    </source>
</evidence>
<dbReference type="OrthoDB" id="5311848at2759"/>
<name>A0A9P8V8M8_9PEZI</name>
<keyword evidence="6" id="KW-0812">Transmembrane</keyword>
<evidence type="ECO:0000256" key="10">
    <source>
        <dbReference type="ARBA" id="ARBA00023136"/>
    </source>
</evidence>
<feature type="chain" id="PRO_5040119938" description="Nuclear fusion protein KAR5" evidence="13">
    <location>
        <begin position="26"/>
        <end position="511"/>
    </location>
</feature>
<evidence type="ECO:0000256" key="6">
    <source>
        <dbReference type="ARBA" id="ARBA00022692"/>
    </source>
</evidence>
<accession>A0A9P8V8M8</accession>
<comment type="function">
    <text evidence="1">Required for nuclear membrane fusion during karyogamy.</text>
</comment>
<dbReference type="GO" id="GO:0000742">
    <property type="term" value="P:karyogamy involved in conjugation with cellular fusion"/>
    <property type="evidence" value="ECO:0007669"/>
    <property type="project" value="InterPro"/>
</dbReference>
<keyword evidence="5" id="KW-0415">Karyogamy</keyword>
<dbReference type="GO" id="GO:0048288">
    <property type="term" value="P:nuclear membrane fusion involved in karyogamy"/>
    <property type="evidence" value="ECO:0007669"/>
    <property type="project" value="InterPro"/>
</dbReference>
<comment type="subcellular location">
    <subcellularLocation>
        <location evidence="3">Endoplasmic reticulum membrane</location>
    </subcellularLocation>
    <subcellularLocation>
        <location evidence="2">Nucleus membrane</location>
    </subcellularLocation>
</comment>
<protein>
    <recommendedName>
        <fullName evidence="16">Nuclear fusion protein KAR5</fullName>
    </recommendedName>
</protein>
<keyword evidence="9" id="KW-1133">Transmembrane helix</keyword>
<evidence type="ECO:0000313" key="15">
    <source>
        <dbReference type="Proteomes" id="UP000770015"/>
    </source>
</evidence>
<keyword evidence="10" id="KW-0472">Membrane</keyword>
<gene>
    <name evidence="14" type="ORF">F5X68DRAFT_172350</name>
</gene>
<keyword evidence="12" id="KW-0539">Nucleus</keyword>
<keyword evidence="8" id="KW-0256">Endoplasmic reticulum</keyword>
<proteinExistence type="inferred from homology"/>
<dbReference type="InterPro" id="IPR007292">
    <property type="entry name" value="Nuclear_fusion_Kar5"/>
</dbReference>
<dbReference type="Proteomes" id="UP000770015">
    <property type="component" value="Unassembled WGS sequence"/>
</dbReference>
<reference evidence="14" key="1">
    <citation type="journal article" date="2021" name="Nat. Commun.">
        <title>Genetic determinants of endophytism in the Arabidopsis root mycobiome.</title>
        <authorList>
            <person name="Mesny F."/>
            <person name="Miyauchi S."/>
            <person name="Thiergart T."/>
            <person name="Pickel B."/>
            <person name="Atanasova L."/>
            <person name="Karlsson M."/>
            <person name="Huettel B."/>
            <person name="Barry K.W."/>
            <person name="Haridas S."/>
            <person name="Chen C."/>
            <person name="Bauer D."/>
            <person name="Andreopoulos W."/>
            <person name="Pangilinan J."/>
            <person name="LaButti K."/>
            <person name="Riley R."/>
            <person name="Lipzen A."/>
            <person name="Clum A."/>
            <person name="Drula E."/>
            <person name="Henrissat B."/>
            <person name="Kohler A."/>
            <person name="Grigoriev I.V."/>
            <person name="Martin F.M."/>
            <person name="Hacquard S."/>
        </authorList>
    </citation>
    <scope>NUCLEOTIDE SEQUENCE</scope>
    <source>
        <strain evidence="14">MPI-SDFR-AT-0117</strain>
    </source>
</reference>
<dbReference type="AlphaFoldDB" id="A0A9P8V8M8"/>
<evidence type="ECO:0000256" key="3">
    <source>
        <dbReference type="ARBA" id="ARBA00004586"/>
    </source>
</evidence>